<dbReference type="Proteomes" id="UP001060085">
    <property type="component" value="Linkage Group LG08"/>
</dbReference>
<protein>
    <submittedName>
        <fullName evidence="1">Uncharacterized protein</fullName>
    </submittedName>
</protein>
<organism evidence="1 2">
    <name type="scientific">Catharanthus roseus</name>
    <name type="common">Madagascar periwinkle</name>
    <name type="synonym">Vinca rosea</name>
    <dbReference type="NCBI Taxonomy" id="4058"/>
    <lineage>
        <taxon>Eukaryota</taxon>
        <taxon>Viridiplantae</taxon>
        <taxon>Streptophyta</taxon>
        <taxon>Embryophyta</taxon>
        <taxon>Tracheophyta</taxon>
        <taxon>Spermatophyta</taxon>
        <taxon>Magnoliopsida</taxon>
        <taxon>eudicotyledons</taxon>
        <taxon>Gunneridae</taxon>
        <taxon>Pentapetalae</taxon>
        <taxon>asterids</taxon>
        <taxon>lamiids</taxon>
        <taxon>Gentianales</taxon>
        <taxon>Apocynaceae</taxon>
        <taxon>Rauvolfioideae</taxon>
        <taxon>Vinceae</taxon>
        <taxon>Catharanthinae</taxon>
        <taxon>Catharanthus</taxon>
    </lineage>
</organism>
<comment type="caution">
    <text evidence="1">The sequence shown here is derived from an EMBL/GenBank/DDBJ whole genome shotgun (WGS) entry which is preliminary data.</text>
</comment>
<name>A0ACB9ZQ31_CATRO</name>
<dbReference type="EMBL" id="CM044708">
    <property type="protein sequence ID" value="KAI5649494.1"/>
    <property type="molecule type" value="Genomic_DNA"/>
</dbReference>
<evidence type="ECO:0000313" key="2">
    <source>
        <dbReference type="Proteomes" id="UP001060085"/>
    </source>
</evidence>
<evidence type="ECO:0000313" key="1">
    <source>
        <dbReference type="EMBL" id="KAI5649494.1"/>
    </source>
</evidence>
<reference evidence="2" key="1">
    <citation type="journal article" date="2023" name="Nat. Plants">
        <title>Single-cell RNA sequencing provides a high-resolution roadmap for understanding the multicellular compartmentation of specialized metabolism.</title>
        <authorList>
            <person name="Sun S."/>
            <person name="Shen X."/>
            <person name="Li Y."/>
            <person name="Li Y."/>
            <person name="Wang S."/>
            <person name="Li R."/>
            <person name="Zhang H."/>
            <person name="Shen G."/>
            <person name="Guo B."/>
            <person name="Wei J."/>
            <person name="Xu J."/>
            <person name="St-Pierre B."/>
            <person name="Chen S."/>
            <person name="Sun C."/>
        </authorList>
    </citation>
    <scope>NUCLEOTIDE SEQUENCE [LARGE SCALE GENOMIC DNA]</scope>
</reference>
<proteinExistence type="predicted"/>
<keyword evidence="2" id="KW-1185">Reference proteome</keyword>
<sequence length="218" mass="24286">MPGGPGCQQPNLILCLPKFLIPVLLPKTCSAANVIFQDVFDHMGTPPEIVEPREIPLIGFIGRSVSSAGIVILLVNTNGTTWDMEFLTRRSVDIDRKRQERMDVKLGPTTRARKEKHKILEANKDNSMVVFMEDALKKKLEGFEEQGKSSKLFSILLEKSDPTTNVNPALTVASWLLPVKLLEDGTLPSPILIGFPLECRSYKILNRGSSKEVILRMC</sequence>
<gene>
    <name evidence="1" type="ORF">M9H77_35499</name>
</gene>
<accession>A0ACB9ZQ31</accession>